<gene>
    <name evidence="1" type="ORF">EVA_13240</name>
</gene>
<reference evidence="1" key="1">
    <citation type="journal article" date="2012" name="PLoS ONE">
        <title>Gene sets for utilization of primary and secondary nutrition supplies in the distal gut of endangered iberian lynx.</title>
        <authorList>
            <person name="Alcaide M."/>
            <person name="Messina E."/>
            <person name="Richter M."/>
            <person name="Bargiela R."/>
            <person name="Peplies J."/>
            <person name="Huws S.A."/>
            <person name="Newbold C.J."/>
            <person name="Golyshin P.N."/>
            <person name="Simon M.A."/>
            <person name="Lopez G."/>
            <person name="Yakimov M.M."/>
            <person name="Ferrer M."/>
        </authorList>
    </citation>
    <scope>NUCLEOTIDE SEQUENCE</scope>
</reference>
<protein>
    <submittedName>
        <fullName evidence="1">Uncharacterized protein</fullName>
    </submittedName>
</protein>
<dbReference type="EMBL" id="AMCI01004165">
    <property type="protein sequence ID" value="EJW98655.1"/>
    <property type="molecule type" value="Genomic_DNA"/>
</dbReference>
<organism evidence="1">
    <name type="scientific">gut metagenome</name>
    <dbReference type="NCBI Taxonomy" id="749906"/>
    <lineage>
        <taxon>unclassified sequences</taxon>
        <taxon>metagenomes</taxon>
        <taxon>organismal metagenomes</taxon>
    </lineage>
</organism>
<feature type="non-terminal residue" evidence="1">
    <location>
        <position position="47"/>
    </location>
</feature>
<dbReference type="AlphaFoldDB" id="J9CF87"/>
<evidence type="ECO:0000313" key="1">
    <source>
        <dbReference type="EMBL" id="EJW98655.1"/>
    </source>
</evidence>
<sequence length="47" mass="5119">MADNMAKRIALGSGKIYLVERTDAMSTTDVKQLVKQYAIAANEFAAI</sequence>
<name>J9CF87_9ZZZZ</name>
<proteinExistence type="predicted"/>
<comment type="caution">
    <text evidence="1">The sequence shown here is derived from an EMBL/GenBank/DDBJ whole genome shotgun (WGS) entry which is preliminary data.</text>
</comment>
<accession>J9CF87</accession>